<feature type="transmembrane region" description="Helical" evidence="1">
    <location>
        <begin position="6"/>
        <end position="25"/>
    </location>
</feature>
<proteinExistence type="predicted"/>
<keyword evidence="1" id="KW-0812">Transmembrane</keyword>
<feature type="transmembrane region" description="Helical" evidence="1">
    <location>
        <begin position="37"/>
        <end position="54"/>
    </location>
</feature>
<name>A0A0B6WY59_9BACT</name>
<gene>
    <name evidence="2" type="ORF">PYK22_02055</name>
</gene>
<evidence type="ECO:0000256" key="1">
    <source>
        <dbReference type="SAM" id="Phobius"/>
    </source>
</evidence>
<keyword evidence="3" id="KW-1185">Reference proteome</keyword>
<dbReference type="RefSeq" id="WP_041976883.1">
    <property type="nucleotide sequence ID" value="NZ_CBXV010000007.1"/>
</dbReference>
<sequence>MRIYFFGLMFATSLLAIVAAVSALTKKDELGRAKIKFLLSLVAAIFINFLWAVIPKRMPFREMEIDPTLVSSPRLLEQYLYETHKTLERTLEVLDLTMTCLALSSIAFFSYKFGLYWTLRKERKAKEKLND</sequence>
<keyword evidence="1" id="KW-1133">Transmembrane helix</keyword>
<dbReference type="AlphaFoldDB" id="A0A0B6WY59"/>
<evidence type="ECO:0000313" key="3">
    <source>
        <dbReference type="Proteomes" id="UP000031518"/>
    </source>
</evidence>
<dbReference type="Proteomes" id="UP000031518">
    <property type="component" value="Unassembled WGS sequence"/>
</dbReference>
<feature type="transmembrane region" description="Helical" evidence="1">
    <location>
        <begin position="96"/>
        <end position="119"/>
    </location>
</feature>
<evidence type="ECO:0000313" key="2">
    <source>
        <dbReference type="EMBL" id="CDM66046.1"/>
    </source>
</evidence>
<keyword evidence="1" id="KW-0472">Membrane</keyword>
<organism evidence="2 3">
    <name type="scientific">Pyrinomonas methylaliphatogenes</name>
    <dbReference type="NCBI Taxonomy" id="454194"/>
    <lineage>
        <taxon>Bacteria</taxon>
        <taxon>Pseudomonadati</taxon>
        <taxon>Acidobacteriota</taxon>
        <taxon>Blastocatellia</taxon>
        <taxon>Blastocatellales</taxon>
        <taxon>Pyrinomonadaceae</taxon>
        <taxon>Pyrinomonas</taxon>
    </lineage>
</organism>
<accession>A0A0B6WY59</accession>
<reference evidence="2 3" key="2">
    <citation type="submission" date="2015-01" db="EMBL/GenBank/DDBJ databases">
        <title>Complete genome sequence of Pyrinomonas methylaliphatogenes type strain K22T.</title>
        <authorList>
            <person name="Lee K.C.Y."/>
            <person name="Power J.F."/>
            <person name="Dunfield P.F."/>
            <person name="Morgan X.C."/>
            <person name="Huttenhower C."/>
            <person name="Stott M.B."/>
        </authorList>
    </citation>
    <scope>NUCLEOTIDE SEQUENCE [LARGE SCALE GENOMIC DNA]</scope>
    <source>
        <strain evidence="2 3">K22</strain>
    </source>
</reference>
<dbReference type="EMBL" id="CBXV010000007">
    <property type="protein sequence ID" value="CDM66046.1"/>
    <property type="molecule type" value="Genomic_DNA"/>
</dbReference>
<dbReference type="STRING" id="454194.PYK22_02055"/>
<protein>
    <submittedName>
        <fullName evidence="2">Uncharacterized protein</fullName>
    </submittedName>
</protein>
<reference evidence="2 3" key="1">
    <citation type="submission" date="2013-12" db="EMBL/GenBank/DDBJ databases">
        <authorList>
            <person name="Stott M."/>
        </authorList>
    </citation>
    <scope>NUCLEOTIDE SEQUENCE [LARGE SCALE GENOMIC DNA]</scope>
    <source>
        <strain evidence="2 3">K22</strain>
    </source>
</reference>